<dbReference type="InterPro" id="IPR058407">
    <property type="entry name" value="DUF8094"/>
</dbReference>
<dbReference type="EMBL" id="JGYS01000028">
    <property type="protein sequence ID" value="KFI50600.1"/>
    <property type="molecule type" value="Genomic_DNA"/>
</dbReference>
<evidence type="ECO:0000256" key="1">
    <source>
        <dbReference type="SAM" id="SignalP"/>
    </source>
</evidence>
<keyword evidence="1" id="KW-0732">Signal</keyword>
<feature type="signal peptide" evidence="1">
    <location>
        <begin position="1"/>
        <end position="32"/>
    </location>
</feature>
<dbReference type="Proteomes" id="UP000029072">
    <property type="component" value="Unassembled WGS sequence"/>
</dbReference>
<dbReference type="Pfam" id="PF26366">
    <property type="entry name" value="DUF8094"/>
    <property type="match status" value="1"/>
</dbReference>
<protein>
    <recommendedName>
        <fullName evidence="2">DUF8094 domain-containing protein</fullName>
    </recommendedName>
</protein>
<proteinExistence type="predicted"/>
<evidence type="ECO:0000259" key="2">
    <source>
        <dbReference type="Pfam" id="PF26366"/>
    </source>
</evidence>
<dbReference type="AlphaFoldDB" id="A0A086ZVQ0"/>
<gene>
    <name evidence="3" type="ORF">BCAL_1738</name>
</gene>
<feature type="domain" description="DUF8094" evidence="2">
    <location>
        <begin position="81"/>
        <end position="331"/>
    </location>
</feature>
<reference evidence="3 4" key="1">
    <citation type="submission" date="2014-03" db="EMBL/GenBank/DDBJ databases">
        <title>Genomics of Bifidobacteria.</title>
        <authorList>
            <person name="Ventura M."/>
            <person name="Milani C."/>
            <person name="Lugli G.A."/>
        </authorList>
    </citation>
    <scope>NUCLEOTIDE SEQUENCE [LARGE SCALE GENOMIC DNA]</scope>
    <source>
        <strain evidence="3 4">DSM 23973</strain>
    </source>
</reference>
<dbReference type="PROSITE" id="PS51257">
    <property type="entry name" value="PROKAR_LIPOPROTEIN"/>
    <property type="match status" value="1"/>
</dbReference>
<evidence type="ECO:0000313" key="4">
    <source>
        <dbReference type="Proteomes" id="UP000029072"/>
    </source>
</evidence>
<dbReference type="eggNOG" id="ENOG502ZCCY">
    <property type="taxonomic scope" value="Bacteria"/>
</dbReference>
<feature type="chain" id="PRO_5001818181" description="DUF8094 domain-containing protein" evidence="1">
    <location>
        <begin position="33"/>
        <end position="346"/>
    </location>
</feature>
<organism evidence="3 4">
    <name type="scientific">Bifidobacterium callitrichos DSM 23973</name>
    <dbReference type="NCBI Taxonomy" id="1437609"/>
    <lineage>
        <taxon>Bacteria</taxon>
        <taxon>Bacillati</taxon>
        <taxon>Actinomycetota</taxon>
        <taxon>Actinomycetes</taxon>
        <taxon>Bifidobacteriales</taxon>
        <taxon>Bifidobacteriaceae</taxon>
        <taxon>Bifidobacterium</taxon>
    </lineage>
</organism>
<evidence type="ECO:0000313" key="3">
    <source>
        <dbReference type="EMBL" id="KFI50600.1"/>
    </source>
</evidence>
<accession>A0A086ZVQ0</accession>
<dbReference type="STRING" id="1437609.BCAL_1738"/>
<name>A0A086ZVQ0_9BIFI</name>
<sequence length="346" mass="37375">MRNTRNMMTRFGRTATKALAIALSAGLLVSLAACEGQVPKVASPDSSTHAPDLTVKQEERIRTKILDTLAASDKAVSADGLAARVTGPELEIRTSQLAVAKATGSLDKLATIPRGMTQTVIPTDDGWPRTVYTITTTTEDQQSKRLLVFTQDSPRQNYKLWGLARLFQGAELPKFEVPKLGTEMGTANDAKLVATPAKAVEMYADLLNKDAQSEYNAKFKDDLLRQELRTLDQTVQQGMEANKGTQQQTFTVPKDQLKVMRSTDGGDLVVARIDSVWTRQAGEGRESLPANNNEKALFGNGKATSTMKVTYVNVIALYIPPAGGSGDAAKITAVGAERYAVKVEAL</sequence>
<comment type="caution">
    <text evidence="3">The sequence shown here is derived from an EMBL/GenBank/DDBJ whole genome shotgun (WGS) entry which is preliminary data.</text>
</comment>